<dbReference type="Pfam" id="PF00295">
    <property type="entry name" value="Glyco_hydro_28"/>
    <property type="match status" value="1"/>
</dbReference>
<dbReference type="Gene3D" id="2.160.20.10">
    <property type="entry name" value="Single-stranded right-handed beta-helix, Pectin lyase-like"/>
    <property type="match status" value="1"/>
</dbReference>
<dbReference type="EMBL" id="JBHUHY010000013">
    <property type="protein sequence ID" value="MFD2187594.1"/>
    <property type="molecule type" value="Genomic_DNA"/>
</dbReference>
<dbReference type="InterPro" id="IPR011050">
    <property type="entry name" value="Pectin_lyase_fold/virulence"/>
</dbReference>
<name>A0ABW5B0C0_9FLAO</name>
<keyword evidence="6" id="KW-1185">Reference proteome</keyword>
<dbReference type="SUPFAM" id="SSF51126">
    <property type="entry name" value="Pectin lyase-like"/>
    <property type="match status" value="1"/>
</dbReference>
<evidence type="ECO:0000256" key="4">
    <source>
        <dbReference type="RuleBase" id="RU361169"/>
    </source>
</evidence>
<evidence type="ECO:0000313" key="5">
    <source>
        <dbReference type="EMBL" id="MFD2187594.1"/>
    </source>
</evidence>
<comment type="caution">
    <text evidence="5">The sequence shown here is derived from an EMBL/GenBank/DDBJ whole genome shotgun (WGS) entry which is preliminary data.</text>
</comment>
<reference evidence="6" key="1">
    <citation type="journal article" date="2019" name="Int. J. Syst. Evol. Microbiol.">
        <title>The Global Catalogue of Microorganisms (GCM) 10K type strain sequencing project: providing services to taxonomists for standard genome sequencing and annotation.</title>
        <authorList>
            <consortium name="The Broad Institute Genomics Platform"/>
            <consortium name="The Broad Institute Genome Sequencing Center for Infectious Disease"/>
            <person name="Wu L."/>
            <person name="Ma J."/>
        </authorList>
    </citation>
    <scope>NUCLEOTIDE SEQUENCE [LARGE SCALE GENOMIC DNA]</scope>
    <source>
        <strain evidence="6">DT92</strain>
    </source>
</reference>
<accession>A0ABW5B0C0</accession>
<sequence length="453" mass="50671">MRFFILTITVLISISCQINNDRSFNIVAYGAIPDGKTLNTKSIQEAIEKAIENKGKVIIPKGKFYTGSLTLGPNMTLQLNEGAELIASSNMQNYSGPNFIFAPDADNLTIRGKGVINGNGESFFDEQWNYDQRPRPWIVIQDAKNVSVSGITLVNSPSHCLVFNFCEDVAVDSLTIKNHPRSPNTDGIDIINSKNILITNCIISTGDDAICIKNKRSSKYFENEALNRSRYTENILVKNCILESDDAALKLGTGSSYHTRNCSFQDVRIKNSRYGIALFMMDGGIYSDLSFKNITIKTGGRQKDEYGIFVDTHRRDSLSAIGTIKNINFKDIDITTNGLLYFSGYPEKEISKITLENVKVTVPDADNTITAGWKKPKGNKKIKYWNNTVSYIQSPGSMIVAHAKDFKIKNLMIHHQQGKMDRHGIYLIDVKGLDTMDVKGNTLYKESFVFTKK</sequence>
<protein>
    <submittedName>
        <fullName evidence="5">Glycoside hydrolase family 28 protein</fullName>
        <ecNumber evidence="5">3.2.1.-</ecNumber>
    </submittedName>
</protein>
<comment type="similarity">
    <text evidence="1 4">Belongs to the glycosyl hydrolase 28 family.</text>
</comment>
<gene>
    <name evidence="5" type="ORF">ACFSJT_12405</name>
</gene>
<dbReference type="InterPro" id="IPR000743">
    <property type="entry name" value="Glyco_hydro_28"/>
</dbReference>
<dbReference type="EC" id="3.2.1.-" evidence="5"/>
<dbReference type="InterPro" id="IPR006626">
    <property type="entry name" value="PbH1"/>
</dbReference>
<dbReference type="GO" id="GO:0016798">
    <property type="term" value="F:hydrolase activity, acting on glycosyl bonds"/>
    <property type="evidence" value="ECO:0007669"/>
    <property type="project" value="UniProtKB-KW"/>
</dbReference>
<evidence type="ECO:0000256" key="1">
    <source>
        <dbReference type="ARBA" id="ARBA00008834"/>
    </source>
</evidence>
<proteinExistence type="inferred from homology"/>
<dbReference type="InterPro" id="IPR051801">
    <property type="entry name" value="GH28_Enzymes"/>
</dbReference>
<evidence type="ECO:0000313" key="6">
    <source>
        <dbReference type="Proteomes" id="UP001597344"/>
    </source>
</evidence>
<evidence type="ECO:0000256" key="2">
    <source>
        <dbReference type="ARBA" id="ARBA00022801"/>
    </source>
</evidence>
<dbReference type="SMART" id="SM00710">
    <property type="entry name" value="PbH1"/>
    <property type="match status" value="7"/>
</dbReference>
<dbReference type="PROSITE" id="PS51257">
    <property type="entry name" value="PROKAR_LIPOPROTEIN"/>
    <property type="match status" value="1"/>
</dbReference>
<organism evidence="5 6">
    <name type="scientific">Aquimarina celericrescens</name>
    <dbReference type="NCBI Taxonomy" id="1964542"/>
    <lineage>
        <taxon>Bacteria</taxon>
        <taxon>Pseudomonadati</taxon>
        <taxon>Bacteroidota</taxon>
        <taxon>Flavobacteriia</taxon>
        <taxon>Flavobacteriales</taxon>
        <taxon>Flavobacteriaceae</taxon>
        <taxon>Aquimarina</taxon>
    </lineage>
</organism>
<dbReference type="PANTHER" id="PTHR31339:SF9">
    <property type="entry name" value="PLASMIN AND FIBRONECTIN-BINDING PROTEIN A"/>
    <property type="match status" value="1"/>
</dbReference>
<dbReference type="PANTHER" id="PTHR31339">
    <property type="entry name" value="PECTIN LYASE-RELATED"/>
    <property type="match status" value="1"/>
</dbReference>
<dbReference type="InterPro" id="IPR012334">
    <property type="entry name" value="Pectin_lyas_fold"/>
</dbReference>
<dbReference type="Proteomes" id="UP001597344">
    <property type="component" value="Unassembled WGS sequence"/>
</dbReference>
<keyword evidence="2 4" id="KW-0378">Hydrolase</keyword>
<keyword evidence="3 4" id="KW-0326">Glycosidase</keyword>
<dbReference type="RefSeq" id="WP_378320597.1">
    <property type="nucleotide sequence ID" value="NZ_JBHUHY010000013.1"/>
</dbReference>
<evidence type="ECO:0000256" key="3">
    <source>
        <dbReference type="ARBA" id="ARBA00023295"/>
    </source>
</evidence>